<dbReference type="PANTHER" id="PTHR43166:SF35">
    <property type="entry name" value="L-CYSTINE IMPORT ATP-BINDING PROTEIN TCYN"/>
    <property type="match status" value="1"/>
</dbReference>
<evidence type="ECO:0000256" key="3">
    <source>
        <dbReference type="ARBA" id="ARBA00022448"/>
    </source>
</evidence>
<keyword evidence="5" id="KW-0547">Nucleotide-binding</keyword>
<evidence type="ECO:0000256" key="1">
    <source>
        <dbReference type="ARBA" id="ARBA00004417"/>
    </source>
</evidence>
<dbReference type="RefSeq" id="WP_110714848.1">
    <property type="nucleotide sequence ID" value="NZ_PGFS01000001.1"/>
</dbReference>
<reference evidence="10" key="1">
    <citation type="journal article" date="2015" name="Antonie Van Leeuwenhoek">
        <title>Comparative 16S rRNA signatures and multilocus sequence analysis for the genus Salinicola and description of Salinicola acroporae sp. nov., isolated from coral Acropora digitifera.</title>
        <authorList>
            <person name="Lepcha R.T."/>
            <person name="Poddar A."/>
            <person name="Schumann P."/>
            <person name="Das S.K."/>
        </authorList>
    </citation>
    <scope>NUCLEOTIDE SEQUENCE</scope>
    <source>
        <strain evidence="10">S4-41</strain>
    </source>
</reference>
<dbReference type="Pfam" id="PF00005">
    <property type="entry name" value="ABC_tran"/>
    <property type="match status" value="1"/>
</dbReference>
<name>A0ABT6I9D8_9GAMM</name>
<dbReference type="Gene3D" id="3.40.50.300">
    <property type="entry name" value="P-loop containing nucleotide triphosphate hydrolases"/>
    <property type="match status" value="1"/>
</dbReference>
<feature type="domain" description="ABC transporter" evidence="9">
    <location>
        <begin position="38"/>
        <end position="279"/>
    </location>
</feature>
<evidence type="ECO:0000259" key="9">
    <source>
        <dbReference type="PROSITE" id="PS50893"/>
    </source>
</evidence>
<comment type="caution">
    <text evidence="10">The sequence shown here is derived from an EMBL/GenBank/DDBJ whole genome shotgun (WGS) entry which is preliminary data.</text>
</comment>
<dbReference type="InterPro" id="IPR017871">
    <property type="entry name" value="ABC_transporter-like_CS"/>
</dbReference>
<feature type="compositionally biased region" description="Polar residues" evidence="8">
    <location>
        <begin position="1"/>
        <end position="19"/>
    </location>
</feature>
<dbReference type="CDD" id="cd03262">
    <property type="entry name" value="ABC_HisP_GlnQ"/>
    <property type="match status" value="1"/>
</dbReference>
<dbReference type="EMBL" id="PGFS01000001">
    <property type="protein sequence ID" value="MDH4574337.1"/>
    <property type="molecule type" value="Genomic_DNA"/>
</dbReference>
<comment type="similarity">
    <text evidence="2">Belongs to the ABC transporter superfamily.</text>
</comment>
<dbReference type="InterPro" id="IPR003593">
    <property type="entry name" value="AAA+_ATPase"/>
</dbReference>
<keyword evidence="11" id="KW-1185">Reference proteome</keyword>
<feature type="region of interest" description="Disordered" evidence="8">
    <location>
        <begin position="1"/>
        <end position="33"/>
    </location>
</feature>
<proteinExistence type="inferred from homology"/>
<protein>
    <submittedName>
        <fullName evidence="10">Glutamate ABC transporter ATP-binding protein</fullName>
    </submittedName>
</protein>
<evidence type="ECO:0000256" key="7">
    <source>
        <dbReference type="ARBA" id="ARBA00023136"/>
    </source>
</evidence>
<accession>A0ABT6I9D8</accession>
<keyword evidence="7" id="KW-0472">Membrane</keyword>
<dbReference type="PANTHER" id="PTHR43166">
    <property type="entry name" value="AMINO ACID IMPORT ATP-BINDING PROTEIN"/>
    <property type="match status" value="1"/>
</dbReference>
<comment type="subcellular location">
    <subcellularLocation>
        <location evidence="1">Cell inner membrane</location>
        <topology evidence="1">Peripheral membrane protein</topology>
    </subcellularLocation>
</comment>
<dbReference type="GO" id="GO:0005524">
    <property type="term" value="F:ATP binding"/>
    <property type="evidence" value="ECO:0007669"/>
    <property type="project" value="UniProtKB-KW"/>
</dbReference>
<dbReference type="InterPro" id="IPR003439">
    <property type="entry name" value="ABC_transporter-like_ATP-bd"/>
</dbReference>
<dbReference type="InterPro" id="IPR027417">
    <property type="entry name" value="P-loop_NTPase"/>
</dbReference>
<evidence type="ECO:0000256" key="4">
    <source>
        <dbReference type="ARBA" id="ARBA00022475"/>
    </source>
</evidence>
<evidence type="ECO:0000256" key="2">
    <source>
        <dbReference type="ARBA" id="ARBA00005417"/>
    </source>
</evidence>
<evidence type="ECO:0000256" key="6">
    <source>
        <dbReference type="ARBA" id="ARBA00022840"/>
    </source>
</evidence>
<evidence type="ECO:0000256" key="8">
    <source>
        <dbReference type="SAM" id="MobiDB-lite"/>
    </source>
</evidence>
<reference evidence="10" key="2">
    <citation type="submission" date="2017-11" db="EMBL/GenBank/DDBJ databases">
        <authorList>
            <person name="Das S.K."/>
        </authorList>
    </citation>
    <scope>NUCLEOTIDE SEQUENCE</scope>
    <source>
        <strain evidence="10">S4-41</strain>
    </source>
</reference>
<evidence type="ECO:0000313" key="10">
    <source>
        <dbReference type="EMBL" id="MDH4574337.1"/>
    </source>
</evidence>
<dbReference type="PIRSF" id="PIRSF039085">
    <property type="entry name" value="ABC_ATPase_HisP"/>
    <property type="match status" value="1"/>
</dbReference>
<dbReference type="PROSITE" id="PS50893">
    <property type="entry name" value="ABC_TRANSPORTER_2"/>
    <property type="match status" value="1"/>
</dbReference>
<evidence type="ECO:0000256" key="5">
    <source>
        <dbReference type="ARBA" id="ARBA00022741"/>
    </source>
</evidence>
<sequence length="284" mass="30852">MFEKSTSGPAGSGQPTPEQSALERTAPDDAARSDRIAVSIRHLSKSFDGVEVLRDVDLEVREGDVVTILGSSGSGKSTLLRCINWLERPDSGSIHIGGQRIGVNDAGRPMPVRELAKVRARTGMVFQSFNLWPHLNVLHNVTEAPIHVLGKSKAEAEALARDLLEKVGMSPKADAYPSTLSGGQKQRVAIARALAMQPEVMLFDEPTSALDPELVGEVLAVIKDLSAEGYTMVIVTHEMAFARAVSDQVVFLEKGLIIEQADPETFFTHASTERVRQFLERNEG</sequence>
<dbReference type="SUPFAM" id="SSF52540">
    <property type="entry name" value="P-loop containing nucleoside triphosphate hydrolases"/>
    <property type="match status" value="1"/>
</dbReference>
<keyword evidence="6 10" id="KW-0067">ATP-binding</keyword>
<gene>
    <name evidence="10" type="ORF">CUR86_19220</name>
</gene>
<dbReference type="Proteomes" id="UP001162135">
    <property type="component" value="Unassembled WGS sequence"/>
</dbReference>
<dbReference type="InterPro" id="IPR030679">
    <property type="entry name" value="ABC_ATPase_HisP-typ"/>
</dbReference>
<dbReference type="InterPro" id="IPR050086">
    <property type="entry name" value="MetN_ABC_transporter-like"/>
</dbReference>
<evidence type="ECO:0000313" key="11">
    <source>
        <dbReference type="Proteomes" id="UP001162135"/>
    </source>
</evidence>
<dbReference type="PROSITE" id="PS00211">
    <property type="entry name" value="ABC_TRANSPORTER_1"/>
    <property type="match status" value="1"/>
</dbReference>
<dbReference type="SMART" id="SM00382">
    <property type="entry name" value="AAA"/>
    <property type="match status" value="1"/>
</dbReference>
<organism evidence="10 11">
    <name type="scientific">Salinicola acroporae</name>
    <dbReference type="NCBI Taxonomy" id="1541440"/>
    <lineage>
        <taxon>Bacteria</taxon>
        <taxon>Pseudomonadati</taxon>
        <taxon>Pseudomonadota</taxon>
        <taxon>Gammaproteobacteria</taxon>
        <taxon>Oceanospirillales</taxon>
        <taxon>Halomonadaceae</taxon>
        <taxon>Salinicola</taxon>
    </lineage>
</organism>
<keyword evidence="4" id="KW-1003">Cell membrane</keyword>
<keyword evidence="3" id="KW-0813">Transport</keyword>